<dbReference type="Gene3D" id="3.40.50.1820">
    <property type="entry name" value="alpha/beta hydrolase"/>
    <property type="match status" value="1"/>
</dbReference>
<protein>
    <submittedName>
        <fullName evidence="1">Uncharacterized protein</fullName>
    </submittedName>
</protein>
<keyword evidence="2" id="KW-1185">Reference proteome</keyword>
<organism evidence="1 2">
    <name type="scientific">Chaetomidium leptoderma</name>
    <dbReference type="NCBI Taxonomy" id="669021"/>
    <lineage>
        <taxon>Eukaryota</taxon>
        <taxon>Fungi</taxon>
        <taxon>Dikarya</taxon>
        <taxon>Ascomycota</taxon>
        <taxon>Pezizomycotina</taxon>
        <taxon>Sordariomycetes</taxon>
        <taxon>Sordariomycetidae</taxon>
        <taxon>Sordariales</taxon>
        <taxon>Chaetomiaceae</taxon>
        <taxon>Chaetomidium</taxon>
    </lineage>
</organism>
<reference evidence="1" key="2">
    <citation type="submission" date="2023-05" db="EMBL/GenBank/DDBJ databases">
        <authorList>
            <consortium name="Lawrence Berkeley National Laboratory"/>
            <person name="Steindorff A."/>
            <person name="Hensen N."/>
            <person name="Bonometti L."/>
            <person name="Westerberg I."/>
            <person name="Brannstrom I.O."/>
            <person name="Guillou S."/>
            <person name="Cros-Aarteil S."/>
            <person name="Calhoun S."/>
            <person name="Haridas S."/>
            <person name="Kuo A."/>
            <person name="Mondo S."/>
            <person name="Pangilinan J."/>
            <person name="Riley R."/>
            <person name="Labutti K."/>
            <person name="Andreopoulos B."/>
            <person name="Lipzen A."/>
            <person name="Chen C."/>
            <person name="Yanf M."/>
            <person name="Daum C."/>
            <person name="Ng V."/>
            <person name="Clum A."/>
            <person name="Ohm R."/>
            <person name="Martin F."/>
            <person name="Silar P."/>
            <person name="Natvig D."/>
            <person name="Lalanne C."/>
            <person name="Gautier V."/>
            <person name="Ament-Velasquez S.L."/>
            <person name="Kruys A."/>
            <person name="Hutchinson M.I."/>
            <person name="Powell A.J."/>
            <person name="Barry K."/>
            <person name="Miller A.N."/>
            <person name="Grigoriev I.V."/>
            <person name="Debuchy R."/>
            <person name="Gladieux P."/>
            <person name="Thoren M.H."/>
            <person name="Johannesson H."/>
        </authorList>
    </citation>
    <scope>NUCLEOTIDE SEQUENCE</scope>
    <source>
        <strain evidence="1">CBS 538.74</strain>
    </source>
</reference>
<comment type="caution">
    <text evidence="1">The sequence shown here is derived from an EMBL/GenBank/DDBJ whole genome shotgun (WGS) entry which is preliminary data.</text>
</comment>
<evidence type="ECO:0000313" key="1">
    <source>
        <dbReference type="EMBL" id="KAK4150562.1"/>
    </source>
</evidence>
<accession>A0AAN6ZTP8</accession>
<evidence type="ECO:0000313" key="2">
    <source>
        <dbReference type="Proteomes" id="UP001302745"/>
    </source>
</evidence>
<sequence>MKWWRSLATTWSYHAVIPGASAGAESVAMHLAAYGGRNDDLFVGAMAESIFFPAQPFVEELEYQFGRVASQTGCDKMPRAQQMACLRSTDVPSCRRPT</sequence>
<proteinExistence type="predicted"/>
<dbReference type="AlphaFoldDB" id="A0AAN6ZTP8"/>
<dbReference type="Proteomes" id="UP001302745">
    <property type="component" value="Unassembled WGS sequence"/>
</dbReference>
<gene>
    <name evidence="1" type="ORF">C8A00DRAFT_36840</name>
</gene>
<name>A0AAN6ZTP8_9PEZI</name>
<reference evidence="1" key="1">
    <citation type="journal article" date="2023" name="Mol. Phylogenet. Evol.">
        <title>Genome-scale phylogeny and comparative genomics of the fungal order Sordariales.</title>
        <authorList>
            <person name="Hensen N."/>
            <person name="Bonometti L."/>
            <person name="Westerberg I."/>
            <person name="Brannstrom I.O."/>
            <person name="Guillou S."/>
            <person name="Cros-Aarteil S."/>
            <person name="Calhoun S."/>
            <person name="Haridas S."/>
            <person name="Kuo A."/>
            <person name="Mondo S."/>
            <person name="Pangilinan J."/>
            <person name="Riley R."/>
            <person name="LaButti K."/>
            <person name="Andreopoulos B."/>
            <person name="Lipzen A."/>
            <person name="Chen C."/>
            <person name="Yan M."/>
            <person name="Daum C."/>
            <person name="Ng V."/>
            <person name="Clum A."/>
            <person name="Steindorff A."/>
            <person name="Ohm R.A."/>
            <person name="Martin F."/>
            <person name="Silar P."/>
            <person name="Natvig D.O."/>
            <person name="Lalanne C."/>
            <person name="Gautier V."/>
            <person name="Ament-Velasquez S.L."/>
            <person name="Kruys A."/>
            <person name="Hutchinson M.I."/>
            <person name="Powell A.J."/>
            <person name="Barry K."/>
            <person name="Miller A.N."/>
            <person name="Grigoriev I.V."/>
            <person name="Debuchy R."/>
            <person name="Gladieux P."/>
            <person name="Hiltunen Thoren M."/>
            <person name="Johannesson H."/>
        </authorList>
    </citation>
    <scope>NUCLEOTIDE SEQUENCE</scope>
    <source>
        <strain evidence="1">CBS 538.74</strain>
    </source>
</reference>
<dbReference type="SUPFAM" id="SSF53474">
    <property type="entry name" value="alpha/beta-Hydrolases"/>
    <property type="match status" value="1"/>
</dbReference>
<dbReference type="InterPro" id="IPR029058">
    <property type="entry name" value="AB_hydrolase_fold"/>
</dbReference>
<dbReference type="EMBL" id="MU857064">
    <property type="protein sequence ID" value="KAK4150562.1"/>
    <property type="molecule type" value="Genomic_DNA"/>
</dbReference>